<keyword evidence="1" id="KW-0812">Transmembrane</keyword>
<keyword evidence="3" id="KW-1185">Reference proteome</keyword>
<dbReference type="AlphaFoldDB" id="A0A8J4ATL6"/>
<evidence type="ECO:0000256" key="1">
    <source>
        <dbReference type="SAM" id="Phobius"/>
    </source>
</evidence>
<reference evidence="2" key="1">
    <citation type="journal article" date="2021" name="Proc. Natl. Acad. Sci. U.S.A.">
        <title>Three genomes in the algal genus Volvox reveal the fate of a haploid sex-determining region after a transition to homothallism.</title>
        <authorList>
            <person name="Yamamoto K."/>
            <person name="Hamaji T."/>
            <person name="Kawai-Toyooka H."/>
            <person name="Matsuzaki R."/>
            <person name="Takahashi F."/>
            <person name="Nishimura Y."/>
            <person name="Kawachi M."/>
            <person name="Noguchi H."/>
            <person name="Minakuchi Y."/>
            <person name="Umen J.G."/>
            <person name="Toyoda A."/>
            <person name="Nozaki H."/>
        </authorList>
    </citation>
    <scope>NUCLEOTIDE SEQUENCE</scope>
    <source>
        <strain evidence="2">NIES-3780</strain>
    </source>
</reference>
<sequence length="185" mass="19849">MYGQTLSIQAGVIQLKLPLVDKHVVVSLNPMQILFACCLITGGVMLPLGWSKLVPCINAYNKCVDRSVFYESYCRAERDRCGAHWARIWIVGAIMLALAAVPLCVFSCCSGPPSKVADIQPQTAVATQTGAYPQHPAAPSQPYPGTTVIGQPVLSTAIPQNGQGLTYYYPIPPETVQGSGRHPPP</sequence>
<keyword evidence="1" id="KW-1133">Transmembrane helix</keyword>
<dbReference type="Proteomes" id="UP000747399">
    <property type="component" value="Unassembled WGS sequence"/>
</dbReference>
<protein>
    <submittedName>
        <fullName evidence="2">Uncharacterized protein</fullName>
    </submittedName>
</protein>
<organism evidence="2 3">
    <name type="scientific">Volvox africanus</name>
    <dbReference type="NCBI Taxonomy" id="51714"/>
    <lineage>
        <taxon>Eukaryota</taxon>
        <taxon>Viridiplantae</taxon>
        <taxon>Chlorophyta</taxon>
        <taxon>core chlorophytes</taxon>
        <taxon>Chlorophyceae</taxon>
        <taxon>CS clade</taxon>
        <taxon>Chlamydomonadales</taxon>
        <taxon>Volvocaceae</taxon>
        <taxon>Volvox</taxon>
    </lineage>
</organism>
<feature type="transmembrane region" description="Helical" evidence="1">
    <location>
        <begin position="31"/>
        <end position="50"/>
    </location>
</feature>
<name>A0A8J4ATL6_9CHLO</name>
<evidence type="ECO:0000313" key="3">
    <source>
        <dbReference type="Proteomes" id="UP000747399"/>
    </source>
</evidence>
<comment type="caution">
    <text evidence="2">The sequence shown here is derived from an EMBL/GenBank/DDBJ whole genome shotgun (WGS) entry which is preliminary data.</text>
</comment>
<evidence type="ECO:0000313" key="2">
    <source>
        <dbReference type="EMBL" id="GIL47356.1"/>
    </source>
</evidence>
<accession>A0A8J4ATL6</accession>
<keyword evidence="1" id="KW-0472">Membrane</keyword>
<gene>
    <name evidence="2" type="ORF">Vafri_4192</name>
</gene>
<proteinExistence type="predicted"/>
<dbReference type="EMBL" id="BNCO01000004">
    <property type="protein sequence ID" value="GIL47356.1"/>
    <property type="molecule type" value="Genomic_DNA"/>
</dbReference>
<feature type="transmembrane region" description="Helical" evidence="1">
    <location>
        <begin position="85"/>
        <end position="103"/>
    </location>
</feature>